<gene>
    <name evidence="4" type="ORF">NE863_13380</name>
</gene>
<keyword evidence="2" id="KW-0012">Acyltransferase</keyword>
<dbReference type="InterPro" id="IPR000182">
    <property type="entry name" value="GNAT_dom"/>
</dbReference>
<dbReference type="AlphaFoldDB" id="A0A9Q8Y6V9"/>
<dbReference type="GO" id="GO:0016747">
    <property type="term" value="F:acyltransferase activity, transferring groups other than amino-acyl groups"/>
    <property type="evidence" value="ECO:0007669"/>
    <property type="project" value="InterPro"/>
</dbReference>
<dbReference type="RefSeq" id="WP_089045637.1">
    <property type="nucleotide sequence ID" value="NZ_CAXURO020000001.1"/>
</dbReference>
<keyword evidence="1" id="KW-0808">Transferase</keyword>
<accession>A0A9Q8Y6V9</accession>
<feature type="domain" description="N-acetyltransferase" evidence="3">
    <location>
        <begin position="5"/>
        <end position="150"/>
    </location>
</feature>
<evidence type="ECO:0000259" key="3">
    <source>
        <dbReference type="PROSITE" id="PS51186"/>
    </source>
</evidence>
<dbReference type="Pfam" id="PF00583">
    <property type="entry name" value="Acetyltransf_1"/>
    <property type="match status" value="1"/>
</dbReference>
<dbReference type="SUPFAM" id="SSF55729">
    <property type="entry name" value="Acyl-CoA N-acyltransferases (Nat)"/>
    <property type="match status" value="1"/>
</dbReference>
<dbReference type="Proteomes" id="UP001055460">
    <property type="component" value="Chromosome"/>
</dbReference>
<dbReference type="PANTHER" id="PTHR43877">
    <property type="entry name" value="AMINOALKYLPHOSPHONATE N-ACETYLTRANSFERASE-RELATED-RELATED"/>
    <property type="match status" value="1"/>
</dbReference>
<evidence type="ECO:0000313" key="5">
    <source>
        <dbReference type="Proteomes" id="UP001055460"/>
    </source>
</evidence>
<evidence type="ECO:0000256" key="2">
    <source>
        <dbReference type="ARBA" id="ARBA00023315"/>
    </source>
</evidence>
<sequence>MTNSIGIRRAEQTDMAACAGILNRWIDATAWMPRVHEHADVERYYAETVFAERIVLLAEDDGEIAGFLSLSDDHHVTALYIDEWHRGAGIGARLIDTAKAMSPDELSLWTFEHNRDAQRFYEHQGFEAVRRTDGDNEEQLPDILYRWRGRKVRA</sequence>
<dbReference type="InterPro" id="IPR016181">
    <property type="entry name" value="Acyl_CoA_acyltransferase"/>
</dbReference>
<reference evidence="4" key="1">
    <citation type="submission" date="2022-06" db="EMBL/GenBank/DDBJ databases">
        <title>Physiological and biochemical characterization and genomic elucidation of a strain of the genus Ensifer adhaerens M8 that combines arsenic oxidation and chromium reduction.</title>
        <authorList>
            <person name="Li X."/>
            <person name="Yu c."/>
        </authorList>
    </citation>
    <scope>NUCLEOTIDE SEQUENCE</scope>
    <source>
        <strain evidence="4">M8</strain>
    </source>
</reference>
<dbReference type="InterPro" id="IPR050832">
    <property type="entry name" value="Bact_Acetyltransf"/>
</dbReference>
<proteinExistence type="predicted"/>
<dbReference type="EMBL" id="CP098807">
    <property type="protein sequence ID" value="USJ22302.1"/>
    <property type="molecule type" value="Genomic_DNA"/>
</dbReference>
<name>A0A9Q8Y6V9_ENSAD</name>
<evidence type="ECO:0000256" key="1">
    <source>
        <dbReference type="ARBA" id="ARBA00022679"/>
    </source>
</evidence>
<dbReference type="PROSITE" id="PS51186">
    <property type="entry name" value="GNAT"/>
    <property type="match status" value="1"/>
</dbReference>
<dbReference type="Gene3D" id="3.40.630.30">
    <property type="match status" value="1"/>
</dbReference>
<dbReference type="CDD" id="cd04301">
    <property type="entry name" value="NAT_SF"/>
    <property type="match status" value="1"/>
</dbReference>
<organism evidence="4 5">
    <name type="scientific">Ensifer adhaerens</name>
    <name type="common">Sinorhizobium morelense</name>
    <dbReference type="NCBI Taxonomy" id="106592"/>
    <lineage>
        <taxon>Bacteria</taxon>
        <taxon>Pseudomonadati</taxon>
        <taxon>Pseudomonadota</taxon>
        <taxon>Alphaproteobacteria</taxon>
        <taxon>Hyphomicrobiales</taxon>
        <taxon>Rhizobiaceae</taxon>
        <taxon>Sinorhizobium/Ensifer group</taxon>
        <taxon>Ensifer</taxon>
    </lineage>
</organism>
<protein>
    <submittedName>
        <fullName evidence="4">GNAT family N-acetyltransferase</fullName>
    </submittedName>
</protein>
<evidence type="ECO:0000313" key="4">
    <source>
        <dbReference type="EMBL" id="USJ22302.1"/>
    </source>
</evidence>